<feature type="compositionally biased region" description="Low complexity" evidence="3">
    <location>
        <begin position="693"/>
        <end position="703"/>
    </location>
</feature>
<protein>
    <submittedName>
        <fullName evidence="4">Pentatricopeptide repeat-containing protein</fullName>
    </submittedName>
</protein>
<feature type="repeat" description="PPR" evidence="2">
    <location>
        <begin position="497"/>
        <end position="531"/>
    </location>
</feature>
<sequence>MPLSAALLRSIRRSSALIRTQFITSLHPPPPLQNPNFLLPHRSFAFSSAEEAAAERRRRKRRLRIEPPINALRRDPLPRGPPSPDDPRSRLPDTTSALVGPRLNLHNRVQSLIRAGDLDSAAAVARHAIFSNTRPTVFTCNAIIGAMYRNARYSDAKALFQYFFNQYNIIPNVVSYNHLIVSHCEAGEVDEALKVYNHIIENAPFSPSAVTYRHLTKGLIDSDRMREAVDLLREMLNKGHGADSLVYNNLILGFLNLGNLEKANELFDELKERCTVYDGVVNATFMDWFFKQGKVKEAMESYRSLLDKKYRMVPATCNVLLEVLLRHGRETEAWALFDAMLDDHTPPTFQAVNSDTFNLMVNECFRLGKVSEALETFKKVGKGLKTRPFAMDVAGYNNMITRLSELEMMEEAEKIYMELCNKSLSPDVTTYRTMIEAYVKMENVEGTLEKYTKMVEAGLRVIPVYAEKWFNFLIEKGKVAECVPILTKMAEREPRPDVTTYDIVIRALCGEGNYDASSNLVIQMINYGVGISSSLREFLLETFGNQGRREEIERVLASKPTYIPPPTPPRGQVPWLSQLPRQSAGTSHAPGQQTSPASLSSQVQGQSSAHNSMGHQNLRPSFVGGQQQASPTSFVGGQGSSQMQGQQSAPNPGWQQASPPSFVAGQGSSQMQGQQYSPNPRWQQTSPPPFVAGQGSSQMQGQQFAPNPRWQQASPPSYIAGQGSHQMHGQQSDPNPRWQQASPPSSIAGQESQQMQGHQSEPNPRWQQASPPSFVAGQGLHQMHGQQSEPYPRWQQTSPSSFVAGQGSHQTQGQQPAPNPRWQQASPPSFIAGQGSQQMQGQPSTFGRNSHQASPPFIQQGVSPPSFMAGQGSQQTQGQLSAFARNVQQASPSFVPQREASSHSFMAGQGSQQMQGHPPPSFVPGDASHVQGQPSGFAHVPQWSSPRTYMAGQVGNHQMQGASGSTQTTHKASPYSIDGQRAPSMQGLASGPAHAPLNEISHTSQTVRGLGSAFAQMPEQNVRHQATEEASSQGDNIEQYQYPEVARQGRM</sequence>
<dbReference type="AlphaFoldDB" id="A0A2G2Y1S8"/>
<dbReference type="Gene3D" id="1.25.40.10">
    <property type="entry name" value="Tetratricopeptide repeat domain"/>
    <property type="match status" value="4"/>
</dbReference>
<feature type="repeat" description="PPR" evidence="2">
    <location>
        <begin position="243"/>
        <end position="273"/>
    </location>
</feature>
<dbReference type="SUPFAM" id="SSF48452">
    <property type="entry name" value="TPR-like"/>
    <property type="match status" value="1"/>
</dbReference>
<comment type="caution">
    <text evidence="4">The sequence shown here is derived from an EMBL/GenBank/DDBJ whole genome shotgun (WGS) entry which is preliminary data.</text>
</comment>
<dbReference type="Pfam" id="PF01535">
    <property type="entry name" value="PPR"/>
    <property type="match status" value="4"/>
</dbReference>
<dbReference type="PROSITE" id="PS51375">
    <property type="entry name" value="PPR"/>
    <property type="match status" value="7"/>
</dbReference>
<feature type="region of interest" description="Disordered" evidence="3">
    <location>
        <begin position="1015"/>
        <end position="1051"/>
    </location>
</feature>
<feature type="repeat" description="PPR" evidence="2">
    <location>
        <begin position="427"/>
        <end position="461"/>
    </location>
</feature>
<dbReference type="InterPro" id="IPR052308">
    <property type="entry name" value="PPR_domain-containing"/>
</dbReference>
<keyword evidence="5" id="KW-1185">Reference proteome</keyword>
<dbReference type="InterPro" id="IPR002885">
    <property type="entry name" value="PPR_rpt"/>
</dbReference>
<feature type="region of interest" description="Disordered" evidence="3">
    <location>
        <begin position="898"/>
        <end position="997"/>
    </location>
</feature>
<feature type="compositionally biased region" description="Low complexity" evidence="3">
    <location>
        <begin position="665"/>
        <end position="677"/>
    </location>
</feature>
<dbReference type="OMA" id="MQGQQSE"/>
<feature type="repeat" description="PPR" evidence="2">
    <location>
        <begin position="172"/>
        <end position="207"/>
    </location>
</feature>
<organism evidence="4 5">
    <name type="scientific">Capsicum annuum</name>
    <name type="common">Capsicum pepper</name>
    <dbReference type="NCBI Taxonomy" id="4072"/>
    <lineage>
        <taxon>Eukaryota</taxon>
        <taxon>Viridiplantae</taxon>
        <taxon>Streptophyta</taxon>
        <taxon>Embryophyta</taxon>
        <taxon>Tracheophyta</taxon>
        <taxon>Spermatophyta</taxon>
        <taxon>Magnoliopsida</taxon>
        <taxon>eudicotyledons</taxon>
        <taxon>Gunneridae</taxon>
        <taxon>Pentapetalae</taxon>
        <taxon>asterids</taxon>
        <taxon>lamiids</taxon>
        <taxon>Solanales</taxon>
        <taxon>Solanaceae</taxon>
        <taxon>Solanoideae</taxon>
        <taxon>Capsiceae</taxon>
        <taxon>Capsicum</taxon>
    </lineage>
</organism>
<accession>A0A2G2Y1S8</accession>
<reference evidence="4 5" key="2">
    <citation type="journal article" date="2017" name="Genome Biol.">
        <title>New reference genome sequences of hot pepper reveal the massive evolution of plant disease-resistance genes by retroduplication.</title>
        <authorList>
            <person name="Kim S."/>
            <person name="Park J."/>
            <person name="Yeom S.I."/>
            <person name="Kim Y.M."/>
            <person name="Seo E."/>
            <person name="Kim K.T."/>
            <person name="Kim M.S."/>
            <person name="Lee J.M."/>
            <person name="Cheong K."/>
            <person name="Shin H.S."/>
            <person name="Kim S.B."/>
            <person name="Han K."/>
            <person name="Lee J."/>
            <person name="Park M."/>
            <person name="Lee H.A."/>
            <person name="Lee H.Y."/>
            <person name="Lee Y."/>
            <person name="Oh S."/>
            <person name="Lee J.H."/>
            <person name="Choi E."/>
            <person name="Choi E."/>
            <person name="Lee S.E."/>
            <person name="Jeon J."/>
            <person name="Kim H."/>
            <person name="Choi G."/>
            <person name="Song H."/>
            <person name="Lee J."/>
            <person name="Lee S.C."/>
            <person name="Kwon J.K."/>
            <person name="Lee H.Y."/>
            <person name="Koo N."/>
            <person name="Hong Y."/>
            <person name="Kim R.W."/>
            <person name="Kang W.H."/>
            <person name="Huh J.H."/>
            <person name="Kang B.C."/>
            <person name="Yang T.J."/>
            <person name="Lee Y.H."/>
            <person name="Bennetzen J.L."/>
            <person name="Choi D."/>
        </authorList>
    </citation>
    <scope>NUCLEOTIDE SEQUENCE [LARGE SCALE GENOMIC DNA]</scope>
    <source>
        <strain evidence="5">cv. CM334</strain>
    </source>
</reference>
<feature type="repeat" description="PPR" evidence="2">
    <location>
        <begin position="313"/>
        <end position="347"/>
    </location>
</feature>
<feature type="compositionally biased region" description="Low complexity" evidence="3">
    <location>
        <begin position="870"/>
        <end position="879"/>
    </location>
</feature>
<keyword evidence="1" id="KW-0677">Repeat</keyword>
<dbReference type="NCBIfam" id="TIGR00756">
    <property type="entry name" value="PPR"/>
    <property type="match status" value="3"/>
</dbReference>
<dbReference type="InterPro" id="IPR011990">
    <property type="entry name" value="TPR-like_helical_dom_sf"/>
</dbReference>
<dbReference type="PANTHER" id="PTHR47937:SF2">
    <property type="entry name" value="PENTATRICOPEPTIDE (PPR) REPEAT-CONTAINING PROTEIN, PF01535'-RELATED"/>
    <property type="match status" value="1"/>
</dbReference>
<dbReference type="PANTHER" id="PTHR47937">
    <property type="entry name" value="PLASTID TRANSCRIPTIONALLY ACTIVE CHROMOSOME 2-LIKE PROTEIN"/>
    <property type="match status" value="1"/>
</dbReference>
<feature type="repeat" description="PPR" evidence="2">
    <location>
        <begin position="208"/>
        <end position="242"/>
    </location>
</feature>
<dbReference type="STRING" id="4072.A0A2G2Y1S8"/>
<reference evidence="4 5" key="1">
    <citation type="journal article" date="2014" name="Nat. Genet.">
        <title>Genome sequence of the hot pepper provides insights into the evolution of pungency in Capsicum species.</title>
        <authorList>
            <person name="Kim S."/>
            <person name="Park M."/>
            <person name="Yeom S.I."/>
            <person name="Kim Y.M."/>
            <person name="Lee J.M."/>
            <person name="Lee H.A."/>
            <person name="Seo E."/>
            <person name="Choi J."/>
            <person name="Cheong K."/>
            <person name="Kim K.T."/>
            <person name="Jung K."/>
            <person name="Lee G.W."/>
            <person name="Oh S.K."/>
            <person name="Bae C."/>
            <person name="Kim S.B."/>
            <person name="Lee H.Y."/>
            <person name="Kim S.Y."/>
            <person name="Kim M.S."/>
            <person name="Kang B.C."/>
            <person name="Jo Y.D."/>
            <person name="Yang H.B."/>
            <person name="Jeong H.J."/>
            <person name="Kang W.H."/>
            <person name="Kwon J.K."/>
            <person name="Shin C."/>
            <person name="Lim J.Y."/>
            <person name="Park J.H."/>
            <person name="Huh J.H."/>
            <person name="Kim J.S."/>
            <person name="Kim B.D."/>
            <person name="Cohen O."/>
            <person name="Paran I."/>
            <person name="Suh M.C."/>
            <person name="Lee S.B."/>
            <person name="Kim Y.K."/>
            <person name="Shin Y."/>
            <person name="Noh S.J."/>
            <person name="Park J."/>
            <person name="Seo Y.S."/>
            <person name="Kwon S.Y."/>
            <person name="Kim H.A."/>
            <person name="Park J.M."/>
            <person name="Kim H.J."/>
            <person name="Choi S.B."/>
            <person name="Bosland P.W."/>
            <person name="Reeves G."/>
            <person name="Jo S.H."/>
            <person name="Lee B.W."/>
            <person name="Cho H.T."/>
            <person name="Choi H.S."/>
            <person name="Lee M.S."/>
            <person name="Yu Y."/>
            <person name="Do Choi Y."/>
            <person name="Park B.S."/>
            <person name="van Deynze A."/>
            <person name="Ashrafi H."/>
            <person name="Hill T."/>
            <person name="Kim W.T."/>
            <person name="Pai H.S."/>
            <person name="Ahn H.K."/>
            <person name="Yeam I."/>
            <person name="Giovannoni J.J."/>
            <person name="Rose J.K."/>
            <person name="Sorensen I."/>
            <person name="Lee S.J."/>
            <person name="Kim R.W."/>
            <person name="Choi I.Y."/>
            <person name="Choi B.S."/>
            <person name="Lim J.S."/>
            <person name="Lee Y.H."/>
            <person name="Choi D."/>
        </authorList>
    </citation>
    <scope>NUCLEOTIDE SEQUENCE [LARGE SCALE GENOMIC DNA]</scope>
    <source>
        <strain evidence="5">cv. CM334</strain>
    </source>
</reference>
<evidence type="ECO:0000256" key="2">
    <source>
        <dbReference type="PROSITE-ProRule" id="PRU00708"/>
    </source>
</evidence>
<dbReference type="FunFam" id="1.25.40.10:FF:000922">
    <property type="entry name" value="Pentatricopeptide repeat-containing protein"/>
    <property type="match status" value="1"/>
</dbReference>
<feature type="compositionally biased region" description="Polar residues" evidence="3">
    <location>
        <begin position="579"/>
        <end position="635"/>
    </location>
</feature>
<feature type="compositionally biased region" description="Pro residues" evidence="3">
    <location>
        <begin position="562"/>
        <end position="571"/>
    </location>
</feature>
<gene>
    <name evidence="4" type="ORF">T459_32491</name>
</gene>
<feature type="compositionally biased region" description="Polar residues" evidence="3">
    <location>
        <begin position="843"/>
        <end position="853"/>
    </location>
</feature>
<feature type="compositionally biased region" description="Low complexity" evidence="3">
    <location>
        <begin position="833"/>
        <end position="842"/>
    </location>
</feature>
<dbReference type="Gramene" id="PHT63669">
    <property type="protein sequence ID" value="PHT63669"/>
    <property type="gene ID" value="T459_32491"/>
</dbReference>
<evidence type="ECO:0000313" key="4">
    <source>
        <dbReference type="EMBL" id="PHT63669.1"/>
    </source>
</evidence>
<evidence type="ECO:0000256" key="1">
    <source>
        <dbReference type="ARBA" id="ARBA00022737"/>
    </source>
</evidence>
<feature type="compositionally biased region" description="Polar residues" evidence="3">
    <location>
        <begin position="649"/>
        <end position="659"/>
    </location>
</feature>
<evidence type="ECO:0000256" key="3">
    <source>
        <dbReference type="SAM" id="MobiDB-lite"/>
    </source>
</evidence>
<feature type="compositionally biased region" description="Polar residues" evidence="3">
    <location>
        <begin position="1028"/>
        <end position="1039"/>
    </location>
</feature>
<feature type="region of interest" description="Disordered" evidence="3">
    <location>
        <begin position="557"/>
        <end position="879"/>
    </location>
</feature>
<evidence type="ECO:0000313" key="5">
    <source>
        <dbReference type="Proteomes" id="UP000222542"/>
    </source>
</evidence>
<feature type="compositionally biased region" description="Polar residues" evidence="3">
    <location>
        <begin position="955"/>
        <end position="971"/>
    </location>
</feature>
<feature type="region of interest" description="Disordered" evidence="3">
    <location>
        <begin position="57"/>
        <end position="97"/>
    </location>
</feature>
<feature type="compositionally biased region" description="Low complexity" evidence="3">
    <location>
        <begin position="721"/>
        <end position="732"/>
    </location>
</feature>
<name>A0A2G2Y1S8_CAPAN</name>
<feature type="compositionally biased region" description="Polar residues" evidence="3">
    <location>
        <begin position="733"/>
        <end position="771"/>
    </location>
</feature>
<feature type="compositionally biased region" description="Polar residues" evidence="3">
    <location>
        <begin position="784"/>
        <end position="827"/>
    </location>
</feature>
<feature type="repeat" description="PPR" evidence="2">
    <location>
        <begin position="392"/>
        <end position="426"/>
    </location>
</feature>
<dbReference type="SUPFAM" id="SSF81901">
    <property type="entry name" value="HCP-like"/>
    <property type="match status" value="1"/>
</dbReference>
<dbReference type="EMBL" id="AYRZ02000026">
    <property type="protein sequence ID" value="PHT63669.1"/>
    <property type="molecule type" value="Genomic_DNA"/>
</dbReference>
<dbReference type="Pfam" id="PF13041">
    <property type="entry name" value="PPR_2"/>
    <property type="match status" value="2"/>
</dbReference>
<dbReference type="Proteomes" id="UP000222542">
    <property type="component" value="Unassembled WGS sequence"/>
</dbReference>
<dbReference type="GO" id="GO:0048316">
    <property type="term" value="P:seed development"/>
    <property type="evidence" value="ECO:0007669"/>
    <property type="project" value="UniProtKB-ARBA"/>
</dbReference>
<proteinExistence type="predicted"/>